<keyword evidence="5" id="KW-0175">Coiled coil</keyword>
<dbReference type="Gene3D" id="1.10.1660.10">
    <property type="match status" value="1"/>
</dbReference>
<dbReference type="InterPro" id="IPR036244">
    <property type="entry name" value="TipA-like_antibiotic-bd"/>
</dbReference>
<dbReference type="InterPro" id="IPR012925">
    <property type="entry name" value="TipAS_dom"/>
</dbReference>
<dbReference type="PROSITE" id="PS50937">
    <property type="entry name" value="HTH_MERR_2"/>
    <property type="match status" value="1"/>
</dbReference>
<evidence type="ECO:0000256" key="1">
    <source>
        <dbReference type="ARBA" id="ARBA00022491"/>
    </source>
</evidence>
<gene>
    <name evidence="7" type="ORF">G7Y29_09000</name>
</gene>
<keyword evidence="8" id="KW-1185">Reference proteome</keyword>
<keyword evidence="2" id="KW-0805">Transcription regulation</keyword>
<dbReference type="KEGG" id="cqn:G7Y29_09000"/>
<dbReference type="PANTHER" id="PTHR30204:SF69">
    <property type="entry name" value="MERR-FAMILY TRANSCRIPTIONAL REGULATOR"/>
    <property type="match status" value="1"/>
</dbReference>
<keyword evidence="3" id="KW-0238">DNA-binding</keyword>
<evidence type="ECO:0000313" key="7">
    <source>
        <dbReference type="EMBL" id="QPK82973.1"/>
    </source>
</evidence>
<keyword evidence="1" id="KW-0678">Repressor</keyword>
<dbReference type="SUPFAM" id="SSF89082">
    <property type="entry name" value="Antibiotic binding domain of TipA-like multidrug resistance regulators"/>
    <property type="match status" value="1"/>
</dbReference>
<proteinExistence type="predicted"/>
<dbReference type="GO" id="GO:0003700">
    <property type="term" value="F:DNA-binding transcription factor activity"/>
    <property type="evidence" value="ECO:0007669"/>
    <property type="project" value="InterPro"/>
</dbReference>
<dbReference type="Pfam" id="PF13411">
    <property type="entry name" value="MerR_1"/>
    <property type="match status" value="1"/>
</dbReference>
<sequence length="247" mass="27869">MHSISEAAAWLGVTPKALRHWDSLGILVPQRRGGFRVYSDEDLQRGSVIVIYQQMGMSLSEISSLLDAPSSDSLRNALRRHRRELARRARELKRQVDACDQLLKETTMENLSRYFGEYMTAYQSEAERRWGETPEWAQSEARLKIQGAKDFERLKGEQETFAADLTAARTAGVEPGSDAAAILVRRHRASISQWYEATAARQLILARMYVADERFHAAYGGEHTYLLRLVEAQAAAEGVDVDNPAWG</sequence>
<accession>A0A7T0KLJ9</accession>
<organism evidence="7 8">
    <name type="scientific">Corynebacterium qintianiae</name>
    <dbReference type="NCBI Taxonomy" id="2709392"/>
    <lineage>
        <taxon>Bacteria</taxon>
        <taxon>Bacillati</taxon>
        <taxon>Actinomycetota</taxon>
        <taxon>Actinomycetes</taxon>
        <taxon>Mycobacteriales</taxon>
        <taxon>Corynebacteriaceae</taxon>
        <taxon>Corynebacterium</taxon>
    </lineage>
</organism>
<dbReference type="GO" id="GO:0003677">
    <property type="term" value="F:DNA binding"/>
    <property type="evidence" value="ECO:0007669"/>
    <property type="project" value="UniProtKB-KW"/>
</dbReference>
<dbReference type="SMART" id="SM00422">
    <property type="entry name" value="HTH_MERR"/>
    <property type="match status" value="1"/>
</dbReference>
<evidence type="ECO:0000313" key="8">
    <source>
        <dbReference type="Proteomes" id="UP000594586"/>
    </source>
</evidence>
<feature type="coiled-coil region" evidence="5">
    <location>
        <begin position="75"/>
        <end position="109"/>
    </location>
</feature>
<name>A0A7T0KLJ9_9CORY</name>
<dbReference type="Gene3D" id="1.10.490.50">
    <property type="entry name" value="Antibiotic binding domain of TipA-like multidrug resistance regulators"/>
    <property type="match status" value="1"/>
</dbReference>
<evidence type="ECO:0000256" key="5">
    <source>
        <dbReference type="SAM" id="Coils"/>
    </source>
</evidence>
<dbReference type="InterPro" id="IPR047057">
    <property type="entry name" value="MerR_fam"/>
</dbReference>
<evidence type="ECO:0000259" key="6">
    <source>
        <dbReference type="PROSITE" id="PS50937"/>
    </source>
</evidence>
<evidence type="ECO:0000256" key="2">
    <source>
        <dbReference type="ARBA" id="ARBA00023015"/>
    </source>
</evidence>
<dbReference type="PROSITE" id="PS00552">
    <property type="entry name" value="HTH_MERR_1"/>
    <property type="match status" value="1"/>
</dbReference>
<reference evidence="7 8" key="1">
    <citation type="submission" date="2020-11" db="EMBL/GenBank/DDBJ databases">
        <title>Corynebacterium sp. MC1420.</title>
        <authorList>
            <person name="Zhou J."/>
        </authorList>
    </citation>
    <scope>NUCLEOTIDE SEQUENCE [LARGE SCALE GENOMIC DNA]</scope>
    <source>
        <strain evidence="7 8">MC1420</strain>
    </source>
</reference>
<dbReference type="InterPro" id="IPR009061">
    <property type="entry name" value="DNA-bd_dom_put_sf"/>
</dbReference>
<dbReference type="AlphaFoldDB" id="A0A7T0KLJ9"/>
<dbReference type="Proteomes" id="UP000594586">
    <property type="component" value="Chromosome"/>
</dbReference>
<keyword evidence="4" id="KW-0804">Transcription</keyword>
<dbReference type="InterPro" id="IPR000551">
    <property type="entry name" value="MerR-type_HTH_dom"/>
</dbReference>
<protein>
    <submittedName>
        <fullName evidence="7">TipAS antibiotic-recognition domain-containing protein</fullName>
    </submittedName>
</protein>
<evidence type="ECO:0000256" key="4">
    <source>
        <dbReference type="ARBA" id="ARBA00023163"/>
    </source>
</evidence>
<dbReference type="SUPFAM" id="SSF46955">
    <property type="entry name" value="Putative DNA-binding domain"/>
    <property type="match status" value="1"/>
</dbReference>
<dbReference type="EMBL" id="CP064955">
    <property type="protein sequence ID" value="QPK82973.1"/>
    <property type="molecule type" value="Genomic_DNA"/>
</dbReference>
<feature type="domain" description="HTH merR-type" evidence="6">
    <location>
        <begin position="1"/>
        <end position="68"/>
    </location>
</feature>
<dbReference type="RefSeq" id="WP_196820142.1">
    <property type="nucleotide sequence ID" value="NZ_CP064955.1"/>
</dbReference>
<evidence type="ECO:0000256" key="3">
    <source>
        <dbReference type="ARBA" id="ARBA00023125"/>
    </source>
</evidence>
<dbReference type="Pfam" id="PF07739">
    <property type="entry name" value="TipAS"/>
    <property type="match status" value="1"/>
</dbReference>
<dbReference type="PANTHER" id="PTHR30204">
    <property type="entry name" value="REDOX-CYCLING DRUG-SENSING TRANSCRIPTIONAL ACTIVATOR SOXR"/>
    <property type="match status" value="1"/>
</dbReference>